<proteinExistence type="predicted"/>
<evidence type="ECO:0000313" key="1">
    <source>
        <dbReference type="EMBL" id="QHS78250.1"/>
    </source>
</evidence>
<organism evidence="1">
    <name type="scientific">viral metagenome</name>
    <dbReference type="NCBI Taxonomy" id="1070528"/>
    <lineage>
        <taxon>unclassified sequences</taxon>
        <taxon>metagenomes</taxon>
        <taxon>organismal metagenomes</taxon>
    </lineage>
</organism>
<protein>
    <submittedName>
        <fullName evidence="1">Uncharacterized protein</fullName>
    </submittedName>
</protein>
<dbReference type="AlphaFoldDB" id="A0A6C0AFM6"/>
<accession>A0A6C0AFM6</accession>
<dbReference type="EMBL" id="MN740595">
    <property type="protein sequence ID" value="QHS78250.1"/>
    <property type="molecule type" value="Genomic_DNA"/>
</dbReference>
<sequence length="417" mass="49063">MDILDFLEKNNILLIAHPAGVDSASLCTVFSEYISKEYNDVYIITWDDTNTKKILNVDDTTKIVNYETFVTNIRYKRDCIFIFDNLNNLLPLVEDLKSILFYNKIIILFTLGVYKDNILALEYVYPKATVVFAKFCDYGFSILFELFESNMSPEQTVSYLEVSLEESEIEKNKLQEDDFLELNKKEVNIQTRCNIFFPENQGNNQLSKIMKNNNILINKNMFNPLELKNYSSKFPQLLQFIILNKDKRHFIFTRFKNEYGLQFLSGLFKSNGFDIYVMEKEDEYKSMLNTIDRFNEDIQAPRIFLTNSILKTPNVPLQINHLHMIDGSLRNTLHFIDKLYKYKNYITTKTTEPNILEAPKLTVNNYVAFTFNNKITIDAIEYQKEEKILEEQLEYYSSMANNLKHIVLEGAQFKIKI</sequence>
<reference evidence="1" key="1">
    <citation type="journal article" date="2020" name="Nature">
        <title>Giant virus diversity and host interactions through global metagenomics.</title>
        <authorList>
            <person name="Schulz F."/>
            <person name="Roux S."/>
            <person name="Paez-Espino D."/>
            <person name="Jungbluth S."/>
            <person name="Walsh D.A."/>
            <person name="Denef V.J."/>
            <person name="McMahon K.D."/>
            <person name="Konstantinidis K.T."/>
            <person name="Eloe-Fadrosh E.A."/>
            <person name="Kyrpides N.C."/>
            <person name="Woyke T."/>
        </authorList>
    </citation>
    <scope>NUCLEOTIDE SEQUENCE</scope>
    <source>
        <strain evidence="1">GVMAG-S-1021933-23</strain>
    </source>
</reference>
<name>A0A6C0AFM6_9ZZZZ</name>